<accession>A0A0E9WI72</accession>
<keyword evidence="8 9" id="KW-0472">Membrane</keyword>
<dbReference type="Pfam" id="PF15183">
    <property type="entry name" value="MRAP"/>
    <property type="match status" value="1"/>
</dbReference>
<dbReference type="GO" id="GO:0030545">
    <property type="term" value="F:signaling receptor regulator activity"/>
    <property type="evidence" value="ECO:0007669"/>
    <property type="project" value="TreeGrafter"/>
</dbReference>
<keyword evidence="12" id="KW-1185">Reference proteome</keyword>
<dbReference type="InterPro" id="IPR028111">
    <property type="entry name" value="MRAP"/>
</dbReference>
<dbReference type="AlphaFoldDB" id="A0A0E9WI72"/>
<dbReference type="Proteomes" id="UP001044222">
    <property type="component" value="Chromosome 8"/>
</dbReference>
<evidence type="ECO:0000256" key="4">
    <source>
        <dbReference type="ARBA" id="ARBA00022475"/>
    </source>
</evidence>
<keyword evidence="6" id="KW-0256">Endoplasmic reticulum</keyword>
<dbReference type="EMBL" id="JAFIRN010000008">
    <property type="protein sequence ID" value="KAG5844626.1"/>
    <property type="molecule type" value="Genomic_DNA"/>
</dbReference>
<feature type="transmembrane region" description="Helical" evidence="9">
    <location>
        <begin position="37"/>
        <end position="59"/>
    </location>
</feature>
<dbReference type="GO" id="GO:0072659">
    <property type="term" value="P:protein localization to plasma membrane"/>
    <property type="evidence" value="ECO:0007669"/>
    <property type="project" value="TreeGrafter"/>
</dbReference>
<organism evidence="10">
    <name type="scientific">Anguilla anguilla</name>
    <name type="common">European freshwater eel</name>
    <name type="synonym">Muraena anguilla</name>
    <dbReference type="NCBI Taxonomy" id="7936"/>
    <lineage>
        <taxon>Eukaryota</taxon>
        <taxon>Metazoa</taxon>
        <taxon>Chordata</taxon>
        <taxon>Craniata</taxon>
        <taxon>Vertebrata</taxon>
        <taxon>Euteleostomi</taxon>
        <taxon>Actinopterygii</taxon>
        <taxon>Neopterygii</taxon>
        <taxon>Teleostei</taxon>
        <taxon>Anguilliformes</taxon>
        <taxon>Anguillidae</taxon>
        <taxon>Anguilla</taxon>
    </lineage>
</organism>
<dbReference type="GO" id="GO:0005789">
    <property type="term" value="C:endoplasmic reticulum membrane"/>
    <property type="evidence" value="ECO:0007669"/>
    <property type="project" value="UniProtKB-SubCell"/>
</dbReference>
<evidence type="ECO:0000256" key="5">
    <source>
        <dbReference type="ARBA" id="ARBA00022692"/>
    </source>
</evidence>
<evidence type="ECO:0000256" key="8">
    <source>
        <dbReference type="ARBA" id="ARBA00023136"/>
    </source>
</evidence>
<evidence type="ECO:0000256" key="7">
    <source>
        <dbReference type="ARBA" id="ARBA00022989"/>
    </source>
</evidence>
<evidence type="ECO:0000313" key="10">
    <source>
        <dbReference type="EMBL" id="JAH89245.1"/>
    </source>
</evidence>
<reference evidence="10" key="2">
    <citation type="journal article" date="2015" name="Fish Shellfish Immunol.">
        <title>Early steps in the European eel (Anguilla anguilla)-Vibrio vulnificus interaction in the gills: Role of the RtxA13 toxin.</title>
        <authorList>
            <person name="Callol A."/>
            <person name="Pajuelo D."/>
            <person name="Ebbesson L."/>
            <person name="Teles M."/>
            <person name="MacKenzie S."/>
            <person name="Amaro C."/>
        </authorList>
    </citation>
    <scope>NUCLEOTIDE SEQUENCE</scope>
</reference>
<proteinExistence type="inferred from homology"/>
<comment type="similarity">
    <text evidence="3">Belongs to the MRAP family.</text>
</comment>
<dbReference type="GO" id="GO:0070996">
    <property type="term" value="F:type 1 melanocortin receptor binding"/>
    <property type="evidence" value="ECO:0007669"/>
    <property type="project" value="TreeGrafter"/>
</dbReference>
<dbReference type="GO" id="GO:0031781">
    <property type="term" value="F:type 3 melanocortin receptor binding"/>
    <property type="evidence" value="ECO:0007669"/>
    <property type="project" value="TreeGrafter"/>
</dbReference>
<dbReference type="PANTHER" id="PTHR28675">
    <property type="entry name" value="MELANOCORTIN-2 RECEPTOR ACCESSORY PROTEIN 2"/>
    <property type="match status" value="1"/>
</dbReference>
<dbReference type="GO" id="GO:0031782">
    <property type="term" value="F:type 4 melanocortin receptor binding"/>
    <property type="evidence" value="ECO:0007669"/>
    <property type="project" value="TreeGrafter"/>
</dbReference>
<keyword evidence="7 9" id="KW-1133">Transmembrane helix</keyword>
<dbReference type="GO" id="GO:0106070">
    <property type="term" value="P:regulation of adenylate cyclase-activating G protein-coupled receptor signaling pathway"/>
    <property type="evidence" value="ECO:0007669"/>
    <property type="project" value="TreeGrafter"/>
</dbReference>
<comment type="subcellular location">
    <subcellularLocation>
        <location evidence="1">Cell membrane</location>
        <topology evidence="1">Single-pass membrane protein</topology>
    </subcellularLocation>
    <subcellularLocation>
        <location evidence="2">Endoplasmic reticulum membrane</location>
        <topology evidence="2">Single-pass membrane protein</topology>
    </subcellularLocation>
</comment>
<evidence type="ECO:0000256" key="1">
    <source>
        <dbReference type="ARBA" id="ARBA00004162"/>
    </source>
</evidence>
<evidence type="ECO:0000256" key="9">
    <source>
        <dbReference type="SAM" id="Phobius"/>
    </source>
</evidence>
<evidence type="ECO:0000256" key="3">
    <source>
        <dbReference type="ARBA" id="ARBA00010063"/>
    </source>
</evidence>
<dbReference type="PANTHER" id="PTHR28675:SF2">
    <property type="entry name" value="MELANOCORTIN-2 RECEPTOR ACCESSORY PROTEIN"/>
    <property type="match status" value="1"/>
</dbReference>
<evidence type="ECO:0000256" key="6">
    <source>
        <dbReference type="ARBA" id="ARBA00022824"/>
    </source>
</evidence>
<evidence type="ECO:0000313" key="12">
    <source>
        <dbReference type="Proteomes" id="UP001044222"/>
    </source>
</evidence>
<reference evidence="10" key="1">
    <citation type="submission" date="2014-11" db="EMBL/GenBank/DDBJ databases">
        <authorList>
            <person name="Amaro Gonzalez C."/>
        </authorList>
    </citation>
    <scope>NUCLEOTIDE SEQUENCE</scope>
</reference>
<dbReference type="GO" id="GO:0031783">
    <property type="term" value="F:type 5 melanocortin receptor binding"/>
    <property type="evidence" value="ECO:0007669"/>
    <property type="project" value="TreeGrafter"/>
</dbReference>
<gene>
    <name evidence="11" type="ORF">ANANG_G00164490</name>
</gene>
<dbReference type="GO" id="GO:0031780">
    <property type="term" value="F:corticotropin hormone receptor binding"/>
    <property type="evidence" value="ECO:0007669"/>
    <property type="project" value="TreeGrafter"/>
</dbReference>
<sequence length="79" mass="9172">MINATTLPEYNTPEWEYYYDYLDPVFVDETKLKFNKYSVVIIFWVGMAGFVVLLFLILLHLSRSGNTNVGHNSKKSCLC</sequence>
<name>A0A0E9WI72_ANGAN</name>
<keyword evidence="5 9" id="KW-0812">Transmembrane</keyword>
<dbReference type="EMBL" id="GBXM01019332">
    <property type="protein sequence ID" value="JAH89245.1"/>
    <property type="molecule type" value="Transcribed_RNA"/>
</dbReference>
<dbReference type="GO" id="GO:0005886">
    <property type="term" value="C:plasma membrane"/>
    <property type="evidence" value="ECO:0007669"/>
    <property type="project" value="UniProtKB-SubCell"/>
</dbReference>
<protein>
    <recommendedName>
        <fullName evidence="13">Melanocortin-2 receptor accessory protein</fullName>
    </recommendedName>
</protein>
<evidence type="ECO:0008006" key="13">
    <source>
        <dbReference type="Google" id="ProtNLM"/>
    </source>
</evidence>
<keyword evidence="4" id="KW-1003">Cell membrane</keyword>
<evidence type="ECO:0000256" key="2">
    <source>
        <dbReference type="ARBA" id="ARBA00004389"/>
    </source>
</evidence>
<reference evidence="11" key="3">
    <citation type="submission" date="2021-01" db="EMBL/GenBank/DDBJ databases">
        <title>A chromosome-scale assembly of European eel, Anguilla anguilla.</title>
        <authorList>
            <person name="Henkel C."/>
            <person name="Jong-Raadsen S.A."/>
            <person name="Dufour S."/>
            <person name="Weltzien F.-A."/>
            <person name="Palstra A.P."/>
            <person name="Pelster B."/>
            <person name="Spaink H.P."/>
            <person name="Van Den Thillart G.E."/>
            <person name="Jansen H."/>
            <person name="Zahm M."/>
            <person name="Klopp C."/>
            <person name="Cedric C."/>
            <person name="Louis A."/>
            <person name="Berthelot C."/>
            <person name="Parey E."/>
            <person name="Roest Crollius H."/>
            <person name="Montfort J."/>
            <person name="Robinson-Rechavi M."/>
            <person name="Bucao C."/>
            <person name="Bouchez O."/>
            <person name="Gislard M."/>
            <person name="Lluch J."/>
            <person name="Milhes M."/>
            <person name="Lampietro C."/>
            <person name="Lopez Roques C."/>
            <person name="Donnadieu C."/>
            <person name="Braasch I."/>
            <person name="Desvignes T."/>
            <person name="Postlethwait J."/>
            <person name="Bobe J."/>
            <person name="Guiguen Y."/>
            <person name="Dirks R."/>
        </authorList>
    </citation>
    <scope>NUCLEOTIDE SEQUENCE</scope>
    <source>
        <strain evidence="11">Tag_6206</strain>
        <tissue evidence="11">Liver</tissue>
    </source>
</reference>
<evidence type="ECO:0000313" key="11">
    <source>
        <dbReference type="EMBL" id="KAG5844626.1"/>
    </source>
</evidence>